<accession>A0A2Z3H7G5</accession>
<evidence type="ECO:0000313" key="3">
    <source>
        <dbReference type="Proteomes" id="UP000245802"/>
    </source>
</evidence>
<reference evidence="2 3" key="1">
    <citation type="submission" date="2018-01" db="EMBL/GenBank/DDBJ databases">
        <title>G. obscuriglobus.</title>
        <authorList>
            <person name="Franke J."/>
            <person name="Blomberg W."/>
            <person name="Selmecki A."/>
        </authorList>
    </citation>
    <scope>NUCLEOTIDE SEQUENCE [LARGE SCALE GENOMIC DNA]</scope>
    <source>
        <strain evidence="2 3">DSM 5831</strain>
    </source>
</reference>
<dbReference type="AlphaFoldDB" id="A0A2Z3H7G5"/>
<protein>
    <submittedName>
        <fullName evidence="2">Uncharacterized protein</fullName>
    </submittedName>
</protein>
<feature type="region of interest" description="Disordered" evidence="1">
    <location>
        <begin position="66"/>
        <end position="85"/>
    </location>
</feature>
<keyword evidence="3" id="KW-1185">Reference proteome</keyword>
<dbReference type="KEGG" id="gog:C1280_11790"/>
<organism evidence="2 3">
    <name type="scientific">Gemmata obscuriglobus</name>
    <dbReference type="NCBI Taxonomy" id="114"/>
    <lineage>
        <taxon>Bacteria</taxon>
        <taxon>Pseudomonadati</taxon>
        <taxon>Planctomycetota</taxon>
        <taxon>Planctomycetia</taxon>
        <taxon>Gemmatales</taxon>
        <taxon>Gemmataceae</taxon>
        <taxon>Gemmata</taxon>
    </lineage>
</organism>
<evidence type="ECO:0000313" key="2">
    <source>
        <dbReference type="EMBL" id="AWM37614.1"/>
    </source>
</evidence>
<dbReference type="EMBL" id="CP025958">
    <property type="protein sequence ID" value="AWM37614.1"/>
    <property type="molecule type" value="Genomic_DNA"/>
</dbReference>
<proteinExistence type="predicted"/>
<evidence type="ECO:0000256" key="1">
    <source>
        <dbReference type="SAM" id="MobiDB-lite"/>
    </source>
</evidence>
<sequence length="85" mass="9499">MAWFPRAITSTCLFFGDNACRQLWAFKRDMPGRVIQWNLSWPDEVQDVGDSPLAAWAAEKRIYDELEAENAEPQAEPGAAPDTAG</sequence>
<gene>
    <name evidence="2" type="ORF">C1280_11790</name>
</gene>
<dbReference type="Proteomes" id="UP000245802">
    <property type="component" value="Chromosome"/>
</dbReference>
<name>A0A2Z3H7G5_9BACT</name>